<feature type="domain" description="Heterokaryon incompatibility" evidence="1">
    <location>
        <begin position="48"/>
        <end position="188"/>
    </location>
</feature>
<keyword evidence="3" id="KW-1185">Reference proteome</keyword>
<dbReference type="Proteomes" id="UP000250266">
    <property type="component" value="Unassembled WGS sequence"/>
</dbReference>
<dbReference type="Pfam" id="PF06985">
    <property type="entry name" value="HET"/>
    <property type="match status" value="1"/>
</dbReference>
<name>A0A8E2E0B7_9PEZI</name>
<dbReference type="PANTHER" id="PTHR24148">
    <property type="entry name" value="ANKYRIN REPEAT DOMAIN-CONTAINING PROTEIN 39 HOMOLOG-RELATED"/>
    <property type="match status" value="1"/>
</dbReference>
<sequence>MLFTYRPLDGPDSIRLLILHPGLPKTDICCSLIHTTLTECREDIYDHYTALSYVWGNQQDTKTILLNDRPFQVTANLARALNDLRDEQRHLRLWVDAICIDQCNILERNEQVKLMGDIYILAHQTVAYLGGSNNEIDEVFKALQANENEYLIPSSSVALGPHITSMKELMATQVLTRPWFDRVWIYQELVLSNVVWVQCGRSRVNWDYLSKIVPEQFSPTHCETSLDTVTHNIVTPSLASRRFELLGHMHEARQKFKTSIVLGKNPATLLEILLARRGFGATDQRDMVYGHTAVARLYDSNIMRPCHGLMPCSPVPTVDYRKSVSEVFTEATRFMMDFDQSLHALLHAGVIDPSARREELPSWVPDWSLN</sequence>
<dbReference type="InterPro" id="IPR010730">
    <property type="entry name" value="HET"/>
</dbReference>
<dbReference type="InterPro" id="IPR052895">
    <property type="entry name" value="HetReg/Transcr_Mod"/>
</dbReference>
<evidence type="ECO:0000313" key="3">
    <source>
        <dbReference type="Proteomes" id="UP000250266"/>
    </source>
</evidence>
<dbReference type="AlphaFoldDB" id="A0A8E2E0B7"/>
<reference evidence="2 3" key="1">
    <citation type="journal article" date="2016" name="Nat. Commun.">
        <title>Ectomycorrhizal ecology is imprinted in the genome of the dominant symbiotic fungus Cenococcum geophilum.</title>
        <authorList>
            <consortium name="DOE Joint Genome Institute"/>
            <person name="Peter M."/>
            <person name="Kohler A."/>
            <person name="Ohm R.A."/>
            <person name="Kuo A."/>
            <person name="Krutzmann J."/>
            <person name="Morin E."/>
            <person name="Arend M."/>
            <person name="Barry K.W."/>
            <person name="Binder M."/>
            <person name="Choi C."/>
            <person name="Clum A."/>
            <person name="Copeland A."/>
            <person name="Grisel N."/>
            <person name="Haridas S."/>
            <person name="Kipfer T."/>
            <person name="LaButti K."/>
            <person name="Lindquist E."/>
            <person name="Lipzen A."/>
            <person name="Maire R."/>
            <person name="Meier B."/>
            <person name="Mihaltcheva S."/>
            <person name="Molinier V."/>
            <person name="Murat C."/>
            <person name="Poggeler S."/>
            <person name="Quandt C.A."/>
            <person name="Sperisen C."/>
            <person name="Tritt A."/>
            <person name="Tisserant E."/>
            <person name="Crous P.W."/>
            <person name="Henrissat B."/>
            <person name="Nehls U."/>
            <person name="Egli S."/>
            <person name="Spatafora J.W."/>
            <person name="Grigoriev I.V."/>
            <person name="Martin F.M."/>
        </authorList>
    </citation>
    <scope>NUCLEOTIDE SEQUENCE [LARGE SCALE GENOMIC DNA]</scope>
    <source>
        <strain evidence="2 3">CBS 459.81</strain>
    </source>
</reference>
<dbReference type="OrthoDB" id="2157530at2759"/>
<evidence type="ECO:0000313" key="2">
    <source>
        <dbReference type="EMBL" id="OCK74816.1"/>
    </source>
</evidence>
<evidence type="ECO:0000259" key="1">
    <source>
        <dbReference type="Pfam" id="PF06985"/>
    </source>
</evidence>
<protein>
    <submittedName>
        <fullName evidence="2">HET-domain-containing protein</fullName>
    </submittedName>
</protein>
<dbReference type="EMBL" id="KV745408">
    <property type="protein sequence ID" value="OCK74816.1"/>
    <property type="molecule type" value="Genomic_DNA"/>
</dbReference>
<proteinExistence type="predicted"/>
<feature type="non-terminal residue" evidence="2">
    <location>
        <position position="1"/>
    </location>
</feature>
<organism evidence="2 3">
    <name type="scientific">Lepidopterella palustris CBS 459.81</name>
    <dbReference type="NCBI Taxonomy" id="1314670"/>
    <lineage>
        <taxon>Eukaryota</taxon>
        <taxon>Fungi</taxon>
        <taxon>Dikarya</taxon>
        <taxon>Ascomycota</taxon>
        <taxon>Pezizomycotina</taxon>
        <taxon>Dothideomycetes</taxon>
        <taxon>Pleosporomycetidae</taxon>
        <taxon>Mytilinidiales</taxon>
        <taxon>Argynnaceae</taxon>
        <taxon>Lepidopterella</taxon>
    </lineage>
</organism>
<dbReference type="PANTHER" id="PTHR24148:SF73">
    <property type="entry name" value="HET DOMAIN PROTEIN (AFU_ORTHOLOGUE AFUA_8G01020)"/>
    <property type="match status" value="1"/>
</dbReference>
<accession>A0A8E2E0B7</accession>
<gene>
    <name evidence="2" type="ORF">K432DRAFT_363053</name>
</gene>